<protein>
    <submittedName>
        <fullName evidence="2">DUF2304 domain-containing protein</fullName>
    </submittedName>
</protein>
<evidence type="ECO:0000256" key="1">
    <source>
        <dbReference type="SAM" id="Phobius"/>
    </source>
</evidence>
<evidence type="ECO:0000313" key="3">
    <source>
        <dbReference type="Proteomes" id="UP000650224"/>
    </source>
</evidence>
<dbReference type="RefSeq" id="WP_191734229.1">
    <property type="nucleotide sequence ID" value="NZ_JACSPR010000009.1"/>
</dbReference>
<evidence type="ECO:0000313" key="2">
    <source>
        <dbReference type="EMBL" id="MBD8030986.1"/>
    </source>
</evidence>
<accession>A0A8I0HFR3</accession>
<dbReference type="Pfam" id="PF10066">
    <property type="entry name" value="DUF2304"/>
    <property type="match status" value="1"/>
</dbReference>
<keyword evidence="1" id="KW-1133">Transmembrane helix</keyword>
<comment type="caution">
    <text evidence="2">The sequence shown here is derived from an EMBL/GenBank/DDBJ whole genome shotgun (WGS) entry which is preliminary data.</text>
</comment>
<feature type="transmembrane region" description="Helical" evidence="1">
    <location>
        <begin position="37"/>
        <end position="54"/>
    </location>
</feature>
<name>A0A8I0HFR3_9CORY</name>
<keyword evidence="3" id="KW-1185">Reference proteome</keyword>
<gene>
    <name evidence="2" type="ORF">H9627_11765</name>
</gene>
<dbReference type="Proteomes" id="UP000650224">
    <property type="component" value="Unassembled WGS sequence"/>
</dbReference>
<reference evidence="2 3" key="1">
    <citation type="submission" date="2020-08" db="EMBL/GenBank/DDBJ databases">
        <title>A Genomic Blueprint of the Chicken Gut Microbiome.</title>
        <authorList>
            <person name="Gilroy R."/>
            <person name="Ravi A."/>
            <person name="Getino M."/>
            <person name="Pursley I."/>
            <person name="Horton D.L."/>
            <person name="Alikhan N.-F."/>
            <person name="Baker D."/>
            <person name="Gharbi K."/>
            <person name="Hall N."/>
            <person name="Watson M."/>
            <person name="Adriaenssens E.M."/>
            <person name="Foster-Nyarko E."/>
            <person name="Jarju S."/>
            <person name="Secka A."/>
            <person name="Antonio M."/>
            <person name="Oren A."/>
            <person name="Chaudhuri R."/>
            <person name="La Ragione R.M."/>
            <person name="Hildebrand F."/>
            <person name="Pallen M.J."/>
        </authorList>
    </citation>
    <scope>NUCLEOTIDE SEQUENCE [LARGE SCALE GENOMIC DNA]</scope>
    <source>
        <strain evidence="2 3">Sa1YVA5</strain>
    </source>
</reference>
<dbReference type="EMBL" id="JACSPR010000009">
    <property type="protein sequence ID" value="MBD8030986.1"/>
    <property type="molecule type" value="Genomic_DNA"/>
</dbReference>
<organism evidence="2 3">
    <name type="scientific">Corynebacterium gallinarum</name>
    <dbReference type="NCBI Taxonomy" id="2762214"/>
    <lineage>
        <taxon>Bacteria</taxon>
        <taxon>Bacillati</taxon>
        <taxon>Actinomycetota</taxon>
        <taxon>Actinomycetes</taxon>
        <taxon>Mycobacteriales</taxon>
        <taxon>Corynebacteriaceae</taxon>
        <taxon>Corynebacterium</taxon>
    </lineage>
</organism>
<dbReference type="InterPro" id="IPR019277">
    <property type="entry name" value="DUF2304"/>
</dbReference>
<feature type="transmembrane region" description="Helical" evidence="1">
    <location>
        <begin position="6"/>
        <end position="25"/>
    </location>
</feature>
<sequence>MTDSTTQIIIQILLLLATGGLALYFLSNRRKARAKAWVKIGFLMFIVAAVWAVLRPEDLTAVANLVGVGRGTDLLLYVLVVAFIFTTLSSYVRFRELELRYAKLARAVALQNPVLPEDSVQK</sequence>
<dbReference type="AlphaFoldDB" id="A0A8I0HFR3"/>
<proteinExistence type="predicted"/>
<feature type="transmembrane region" description="Helical" evidence="1">
    <location>
        <begin position="74"/>
        <end position="94"/>
    </location>
</feature>
<keyword evidence="1" id="KW-0472">Membrane</keyword>
<keyword evidence="1" id="KW-0812">Transmembrane</keyword>